<dbReference type="Pfam" id="PF00460">
    <property type="entry name" value="Flg_bb_rod"/>
    <property type="match status" value="1"/>
</dbReference>
<dbReference type="GO" id="GO:0009424">
    <property type="term" value="C:bacterial-type flagellum hook"/>
    <property type="evidence" value="ECO:0007669"/>
    <property type="project" value="InterPro"/>
</dbReference>
<comment type="subcellular location">
    <subcellularLocation>
        <location evidence="1">Bacterial flagellum</location>
    </subcellularLocation>
    <subcellularLocation>
        <location evidence="2">Secreted</location>
    </subcellularLocation>
</comment>
<dbReference type="InterPro" id="IPR019776">
    <property type="entry name" value="Flagellar_basal_body_rod_CS"/>
</dbReference>
<keyword evidence="10" id="KW-0282">Flagellum</keyword>
<evidence type="ECO:0000256" key="6">
    <source>
        <dbReference type="ARBA" id="ARBA00023143"/>
    </source>
</evidence>
<evidence type="ECO:0000256" key="5">
    <source>
        <dbReference type="ARBA" id="ARBA00022525"/>
    </source>
</evidence>
<name>A0A4U2YUD7_9ACTN</name>
<keyword evidence="6" id="KW-0975">Bacterial flagellum</keyword>
<dbReference type="PROSITE" id="PS00588">
    <property type="entry name" value="FLAGELLA_BB_ROD"/>
    <property type="match status" value="1"/>
</dbReference>
<evidence type="ECO:0000313" key="10">
    <source>
        <dbReference type="EMBL" id="TKI64535.1"/>
    </source>
</evidence>
<dbReference type="PANTHER" id="PTHR30033:SF1">
    <property type="entry name" value="FLAGELLAR HOOK-ASSOCIATED PROTEIN 1"/>
    <property type="match status" value="1"/>
</dbReference>
<dbReference type="AlphaFoldDB" id="A0A4U2YUD7"/>
<reference evidence="10 11" key="1">
    <citation type="submission" date="2019-04" db="EMBL/GenBank/DDBJ databases">
        <authorList>
            <person name="Dong K."/>
        </authorList>
    </citation>
    <scope>NUCLEOTIDE SEQUENCE [LARGE SCALE GENOMIC DNA]</scope>
    <source>
        <strain evidence="11">dk3543</strain>
    </source>
</reference>
<evidence type="ECO:0000256" key="2">
    <source>
        <dbReference type="ARBA" id="ARBA00004613"/>
    </source>
</evidence>
<feature type="domain" description="Flagellar basal body rod protein N-terminal" evidence="7">
    <location>
        <begin position="10"/>
        <end position="37"/>
    </location>
</feature>
<comment type="caution">
    <text evidence="10">The sequence shown here is derived from an EMBL/GenBank/DDBJ whole genome shotgun (WGS) entry which is preliminary data.</text>
</comment>
<evidence type="ECO:0000256" key="4">
    <source>
        <dbReference type="ARBA" id="ARBA00016244"/>
    </source>
</evidence>
<dbReference type="SUPFAM" id="SSF64518">
    <property type="entry name" value="Phase 1 flagellin"/>
    <property type="match status" value="1"/>
</dbReference>
<accession>A0A4U2YUD7</accession>
<dbReference type="GO" id="GO:0044780">
    <property type="term" value="P:bacterial-type flagellum assembly"/>
    <property type="evidence" value="ECO:0007669"/>
    <property type="project" value="InterPro"/>
</dbReference>
<evidence type="ECO:0000256" key="1">
    <source>
        <dbReference type="ARBA" id="ARBA00004365"/>
    </source>
</evidence>
<feature type="domain" description="Flagellar hook-associated protein FlgK helical" evidence="9">
    <location>
        <begin position="102"/>
        <end position="330"/>
    </location>
</feature>
<dbReference type="InterPro" id="IPR053927">
    <property type="entry name" value="FlgK_helical"/>
</dbReference>
<evidence type="ECO:0000259" key="7">
    <source>
        <dbReference type="Pfam" id="PF00460"/>
    </source>
</evidence>
<dbReference type="Proteomes" id="UP000307808">
    <property type="component" value="Unassembled WGS sequence"/>
</dbReference>
<keyword evidence="11" id="KW-1185">Reference proteome</keyword>
<keyword evidence="10" id="KW-0969">Cilium</keyword>
<protein>
    <recommendedName>
        <fullName evidence="4">Flagellar hook-associated protein 1</fullName>
    </recommendedName>
</protein>
<dbReference type="GO" id="GO:0005198">
    <property type="term" value="F:structural molecule activity"/>
    <property type="evidence" value="ECO:0007669"/>
    <property type="project" value="InterPro"/>
</dbReference>
<evidence type="ECO:0000259" key="8">
    <source>
        <dbReference type="Pfam" id="PF06429"/>
    </source>
</evidence>
<dbReference type="PANTHER" id="PTHR30033">
    <property type="entry name" value="FLAGELLAR HOOK-ASSOCIATED PROTEIN 1"/>
    <property type="match status" value="1"/>
</dbReference>
<proteinExistence type="inferred from homology"/>
<sequence>MSGTFSSFGTALSAMHHNRVLMDVASSNIANSATVGYARRRAEAETVGAPAQPAMWSRCEGAGEGVRTSGVVRMTDQFLDARARYEHGNNSYLSTRAAALARFEAGIGEPGDNGVAAALDDFRTGWHDLAVSPGGDAARSQVLDRAATLVESIRVQAANVATEESGQRDRLQTLVAEVNTLASDLADTNRSIAVAGFSGTDANLLLDQRDQLAMRLSELTGGVATQRADGGLDVTVNGTALVIGQEAGRLVVATGATGGAVSLAVETRAGSTAVAPGMRGEIGATADLLTSTLPDYRDGLDDVVRQLVADVNTQHGRGYTLDGTPGGDFFSFDASDPAGSLRVAITDLDKVAASGIPGGGLDGGNATALAATGGAESGYQRLVNGLGSEIASVRRLASNQAALTAQVDGTRDQLAGVNLDEEMVGLVSAQRAYEAASRVMSTLDQMLDTLINRTGLVGR</sequence>
<organism evidence="10 11">
    <name type="scientific">Nocardioides jishulii</name>
    <dbReference type="NCBI Taxonomy" id="2575440"/>
    <lineage>
        <taxon>Bacteria</taxon>
        <taxon>Bacillati</taxon>
        <taxon>Actinomycetota</taxon>
        <taxon>Actinomycetes</taxon>
        <taxon>Propionibacteriales</taxon>
        <taxon>Nocardioidaceae</taxon>
        <taxon>Nocardioides</taxon>
    </lineage>
</organism>
<feature type="domain" description="Flagellar basal-body/hook protein C-terminal" evidence="8">
    <location>
        <begin position="416"/>
        <end position="452"/>
    </location>
</feature>
<keyword evidence="10" id="KW-0966">Cell projection</keyword>
<evidence type="ECO:0000259" key="9">
    <source>
        <dbReference type="Pfam" id="PF22638"/>
    </source>
</evidence>
<keyword evidence="5" id="KW-0964">Secreted</keyword>
<dbReference type="InterPro" id="IPR001444">
    <property type="entry name" value="Flag_bb_rod_N"/>
</dbReference>
<dbReference type="Pfam" id="PF22638">
    <property type="entry name" value="FlgK_D1"/>
    <property type="match status" value="1"/>
</dbReference>
<dbReference type="InterPro" id="IPR002371">
    <property type="entry name" value="FlgK"/>
</dbReference>
<dbReference type="NCBIfam" id="TIGR02492">
    <property type="entry name" value="flgK_ends"/>
    <property type="match status" value="1"/>
</dbReference>
<dbReference type="InterPro" id="IPR010930">
    <property type="entry name" value="Flg_bb/hook_C_dom"/>
</dbReference>
<evidence type="ECO:0000256" key="3">
    <source>
        <dbReference type="ARBA" id="ARBA00009677"/>
    </source>
</evidence>
<dbReference type="Pfam" id="PF06429">
    <property type="entry name" value="Flg_bbr_C"/>
    <property type="match status" value="1"/>
</dbReference>
<evidence type="ECO:0000313" key="11">
    <source>
        <dbReference type="Proteomes" id="UP000307808"/>
    </source>
</evidence>
<dbReference type="GO" id="GO:0005576">
    <property type="term" value="C:extracellular region"/>
    <property type="evidence" value="ECO:0007669"/>
    <property type="project" value="UniProtKB-SubCell"/>
</dbReference>
<dbReference type="RefSeq" id="WP_137064993.1">
    <property type="nucleotide sequence ID" value="NZ_CP040748.1"/>
</dbReference>
<comment type="similarity">
    <text evidence="3">Belongs to the flagella basal body rod proteins family.</text>
</comment>
<dbReference type="EMBL" id="SZPY01000001">
    <property type="protein sequence ID" value="TKI64535.1"/>
    <property type="molecule type" value="Genomic_DNA"/>
</dbReference>
<dbReference type="OrthoDB" id="9802553at2"/>
<gene>
    <name evidence="10" type="primary">flgK</name>
    <name evidence="10" type="ORF">FC770_05275</name>
</gene>